<dbReference type="Pfam" id="PF01594">
    <property type="entry name" value="AI-2E_transport"/>
    <property type="match status" value="1"/>
</dbReference>
<dbReference type="EMBL" id="JABXYJ010000001">
    <property type="protein sequence ID" value="NVO76502.1"/>
    <property type="molecule type" value="Genomic_DNA"/>
</dbReference>
<dbReference type="Proteomes" id="UP000588051">
    <property type="component" value="Unassembled WGS sequence"/>
</dbReference>
<feature type="transmembrane region" description="Helical" evidence="6">
    <location>
        <begin position="257"/>
        <end position="280"/>
    </location>
</feature>
<keyword evidence="3 6" id="KW-0812">Transmembrane</keyword>
<feature type="transmembrane region" description="Helical" evidence="6">
    <location>
        <begin position="201"/>
        <end position="226"/>
    </location>
</feature>
<keyword evidence="4 6" id="KW-1133">Transmembrane helix</keyword>
<gene>
    <name evidence="7" type="ORF">HV832_01475</name>
</gene>
<keyword evidence="5 6" id="KW-0472">Membrane</keyword>
<dbReference type="InterPro" id="IPR002549">
    <property type="entry name" value="AI-2E-like"/>
</dbReference>
<keyword evidence="8" id="KW-1185">Reference proteome</keyword>
<feature type="transmembrane region" description="Helical" evidence="6">
    <location>
        <begin position="232"/>
        <end position="250"/>
    </location>
</feature>
<comment type="caution">
    <text evidence="7">The sequence shown here is derived from an EMBL/GenBank/DDBJ whole genome shotgun (WGS) entry which is preliminary data.</text>
</comment>
<evidence type="ECO:0000256" key="2">
    <source>
        <dbReference type="ARBA" id="ARBA00009773"/>
    </source>
</evidence>
<name>A0A850Q8C3_9BURK</name>
<evidence type="ECO:0000256" key="6">
    <source>
        <dbReference type="SAM" id="Phobius"/>
    </source>
</evidence>
<reference evidence="7 8" key="1">
    <citation type="submission" date="2020-06" db="EMBL/GenBank/DDBJ databases">
        <authorList>
            <person name="Qiu C."/>
            <person name="Liu Z."/>
        </authorList>
    </citation>
    <scope>NUCLEOTIDE SEQUENCE [LARGE SCALE GENOMIC DNA]</scope>
    <source>
        <strain evidence="7 8">EM 1</strain>
    </source>
</reference>
<evidence type="ECO:0000256" key="3">
    <source>
        <dbReference type="ARBA" id="ARBA00022692"/>
    </source>
</evidence>
<feature type="transmembrane region" description="Helical" evidence="6">
    <location>
        <begin position="14"/>
        <end position="43"/>
    </location>
</feature>
<dbReference type="GO" id="GO:0016020">
    <property type="term" value="C:membrane"/>
    <property type="evidence" value="ECO:0007669"/>
    <property type="project" value="UniProtKB-SubCell"/>
</dbReference>
<evidence type="ECO:0000256" key="5">
    <source>
        <dbReference type="ARBA" id="ARBA00023136"/>
    </source>
</evidence>
<sequence>MLVQKDFRQTASAYASYLVAGISLLLVLKAGLLVALFSGLLVYSLVHMLAPAIARRFRHRQSRLIAVALLSAVLMLVLVLGIWGGHVFLRSDAGNLHNLLQRLADILEASRSQMPEWVSTNIPEDVDALQTMIAHWLREHAGEAKLLVPEAGHLIVHLLLGMVIGSLVALRSTAAAANRKPFAAALQQRARQFARIFRKIVFAQVQISLINTLLAAVYLVLILPLAGVHLPLTKTMIAITFIAGLIPVAGNIISNSVLVIVALSHSLNIALVSLVFMVVIHKAEYFLNARIIGAQINARAWELLTAILVMETLFGIPGVVAAPVFYAYLKKELADQGLV</sequence>
<protein>
    <submittedName>
        <fullName evidence="7">AI-2E family transporter</fullName>
    </submittedName>
</protein>
<evidence type="ECO:0000256" key="4">
    <source>
        <dbReference type="ARBA" id="ARBA00022989"/>
    </source>
</evidence>
<proteinExistence type="inferred from homology"/>
<feature type="transmembrane region" description="Helical" evidence="6">
    <location>
        <begin position="151"/>
        <end position="170"/>
    </location>
</feature>
<organism evidence="7 8">
    <name type="scientific">Undibacterium oligocarboniphilum</name>
    <dbReference type="NCBI Taxonomy" id="666702"/>
    <lineage>
        <taxon>Bacteria</taxon>
        <taxon>Pseudomonadati</taxon>
        <taxon>Pseudomonadota</taxon>
        <taxon>Betaproteobacteria</taxon>
        <taxon>Burkholderiales</taxon>
        <taxon>Oxalobacteraceae</taxon>
        <taxon>Undibacterium</taxon>
    </lineage>
</organism>
<accession>A0A850Q8C3</accession>
<evidence type="ECO:0000313" key="7">
    <source>
        <dbReference type="EMBL" id="NVO76502.1"/>
    </source>
</evidence>
<feature type="transmembrane region" description="Helical" evidence="6">
    <location>
        <begin position="300"/>
        <end position="329"/>
    </location>
</feature>
<comment type="subcellular location">
    <subcellularLocation>
        <location evidence="1">Membrane</location>
        <topology evidence="1">Multi-pass membrane protein</topology>
    </subcellularLocation>
</comment>
<feature type="transmembrane region" description="Helical" evidence="6">
    <location>
        <begin position="64"/>
        <end position="89"/>
    </location>
</feature>
<evidence type="ECO:0000256" key="1">
    <source>
        <dbReference type="ARBA" id="ARBA00004141"/>
    </source>
</evidence>
<evidence type="ECO:0000313" key="8">
    <source>
        <dbReference type="Proteomes" id="UP000588051"/>
    </source>
</evidence>
<dbReference type="RefSeq" id="WP_176801766.1">
    <property type="nucleotide sequence ID" value="NZ_JABXYJ010000001.1"/>
</dbReference>
<dbReference type="AlphaFoldDB" id="A0A850Q8C3"/>
<comment type="similarity">
    <text evidence="2">Belongs to the autoinducer-2 exporter (AI-2E) (TC 2.A.86) family.</text>
</comment>